<comment type="subunit">
    <text evidence="7">Component of the endosomal sorting complex required for transport II (ESCRT-II).</text>
</comment>
<reference evidence="10" key="1">
    <citation type="journal article" date="2022" name="DNA Res.">
        <title>Genome analysis of five recently described species of the CUG-Ser clade uncovers Candida theae as a new hybrid lineage with pathogenic potential in the Candida parapsilosis species complex.</title>
        <authorList>
            <person name="Mixao V."/>
            <person name="Del Olmo V."/>
            <person name="Hegedusova E."/>
            <person name="Saus E."/>
            <person name="Pryszcz L."/>
            <person name="Cillingova A."/>
            <person name="Nosek J."/>
            <person name="Gabaldon T."/>
        </authorList>
    </citation>
    <scope>NUCLEOTIDE SEQUENCE</scope>
    <source>
        <strain evidence="10">CBS 10844</strain>
    </source>
</reference>
<keyword evidence="7" id="KW-0967">Endosome</keyword>
<protein>
    <recommendedName>
        <fullName evidence="7">Vacuolar protein-sorting-associated protein 36</fullName>
    </recommendedName>
    <alternativeName>
        <fullName evidence="7">ESCRT-II complex subunit VPS36</fullName>
    </alternativeName>
</protein>
<evidence type="ECO:0000313" key="11">
    <source>
        <dbReference type="Proteomes" id="UP001202479"/>
    </source>
</evidence>
<evidence type="ECO:0000256" key="1">
    <source>
        <dbReference type="ARBA" id="ARBA00009697"/>
    </source>
</evidence>
<dbReference type="InterPro" id="IPR037855">
    <property type="entry name" value="Vps36"/>
</dbReference>
<dbReference type="PANTHER" id="PTHR13128:SF12">
    <property type="entry name" value="VACUOLAR PROTEIN-SORTING-ASSOCIATED PROTEIN 36"/>
    <property type="match status" value="1"/>
</dbReference>
<dbReference type="Gene3D" id="1.10.10.10">
    <property type="entry name" value="Winged helix-like DNA-binding domain superfamily/Winged helix DNA-binding domain"/>
    <property type="match status" value="2"/>
</dbReference>
<sequence length="651" mass="74066">MSWLNVWHSIRVNRSNRPILADNEYNIFIRDHVGLYQGKSKITDHQDGRLYLTNKRIIYFDNKDFRNNSIAVNIDQLSLAELIDGFLRSSPKVKLFLKSRNSNINGGGGGGDDDDDGGGGVWVCKICSFNNSIERKLDLDNDEAPKCIACGVQSNRFDIENILINARLKRENRQSPMSSKSQDQPQGTTTDTLAANGQCPMCTFINHKSIKYCEMCGTELTNFSTTLVSNVSCVLENPLNLKLESPGKEQYTDDNRPYVKVSFHKGGESKFFQEVANLIDESKWENLRLKGGINQNAKLLKPPKLTVTKSGAGIHGLEQIGEQQRKNNEIILSTSLDDLEQLMFKYQDLMKLSSSFSSLVSKSPARTMEKSIPPLSISKTSKLYHNELSRHISEYLTNFKLTKNTAMITLQDLFAEYNRYLVRCQGFACQLVDVGDFKKSVDLFETLDLPFVQNKYDQSDLVVIRPKIHADSYGEFIVLFLKEQEHQFKVNDLRSEMINEGAVDKEEIHESGCYGCTVSHISHGFKWSYTITMEELEKAVKNGQIVVDQNISGTFYYVNKFSFTQDEWNDEKGIEEIKKRILQEQNDITMSMKREYEKTKVNNLINLNPDYEFGTIVETGDSNQLDTNIDTVPIEKSPIDIKLNGLEGLKF</sequence>
<dbReference type="GO" id="GO:0043328">
    <property type="term" value="P:protein transport to vacuole involved in ubiquitin-dependent protein catabolic process via the multivesicular body sorting pathway"/>
    <property type="evidence" value="ECO:0007669"/>
    <property type="project" value="UniProtKB-UniRule"/>
</dbReference>
<comment type="caution">
    <text evidence="10">The sequence shown here is derived from an EMBL/GenBank/DDBJ whole genome shotgun (WGS) entry which is preliminary data.</text>
</comment>
<dbReference type="InterPro" id="IPR036390">
    <property type="entry name" value="WH_DNA-bd_sf"/>
</dbReference>
<comment type="similarity">
    <text evidence="1 7">Belongs to the VPS36 family.</text>
</comment>
<dbReference type="PROSITE" id="PS51495">
    <property type="entry name" value="GLUE"/>
    <property type="match status" value="1"/>
</dbReference>
<keyword evidence="3" id="KW-0479">Metal-binding</keyword>
<dbReference type="Gene3D" id="2.30.30.380">
    <property type="entry name" value="Zn-finger domain of Sec23/24"/>
    <property type="match status" value="2"/>
</dbReference>
<keyword evidence="4" id="KW-0863">Zinc-finger</keyword>
<dbReference type="Pfam" id="PF11605">
    <property type="entry name" value="Vps36_ESCRT-II"/>
    <property type="match status" value="1"/>
</dbReference>
<keyword evidence="2 7" id="KW-0813">Transport</keyword>
<feature type="domain" description="GLUE N-terminal" evidence="9">
    <location>
        <begin position="10"/>
        <end position="291"/>
    </location>
</feature>
<evidence type="ECO:0000313" key="10">
    <source>
        <dbReference type="EMBL" id="KAI3403627.2"/>
    </source>
</evidence>
<dbReference type="InterPro" id="IPR011993">
    <property type="entry name" value="PH-like_dom_sf"/>
</dbReference>
<dbReference type="Gene3D" id="2.30.29.30">
    <property type="entry name" value="Pleckstrin-homology domain (PH domain)/Phosphotyrosine-binding domain (PTB)"/>
    <property type="match status" value="1"/>
</dbReference>
<feature type="region of interest" description="Disordered" evidence="8">
    <location>
        <begin position="170"/>
        <end position="192"/>
    </location>
</feature>
<dbReference type="SMART" id="SM00547">
    <property type="entry name" value="ZnF_RBZ"/>
    <property type="match status" value="2"/>
</dbReference>
<dbReference type="GeneID" id="73381169"/>
<dbReference type="InterPro" id="IPR021648">
    <property type="entry name" value="GLUE_dom"/>
</dbReference>
<dbReference type="InterPro" id="IPR001876">
    <property type="entry name" value="Znf_RanBP2"/>
</dbReference>
<name>A0AAI9SVE8_9ASCO</name>
<dbReference type="SUPFAM" id="SSF90209">
    <property type="entry name" value="Ran binding protein zinc finger-like"/>
    <property type="match status" value="2"/>
</dbReference>
<evidence type="ECO:0000256" key="7">
    <source>
        <dbReference type="RuleBase" id="RU367095"/>
    </source>
</evidence>
<dbReference type="InterPro" id="IPR040608">
    <property type="entry name" value="Snf8/Vps36"/>
</dbReference>
<evidence type="ECO:0000256" key="2">
    <source>
        <dbReference type="ARBA" id="ARBA00022448"/>
    </source>
</evidence>
<dbReference type="GO" id="GO:0031902">
    <property type="term" value="C:late endosome membrane"/>
    <property type="evidence" value="ECO:0007669"/>
    <property type="project" value="UniProtKB-UniRule"/>
</dbReference>
<dbReference type="InterPro" id="IPR036443">
    <property type="entry name" value="Znf_RanBP2_sf"/>
</dbReference>
<evidence type="ECO:0000256" key="5">
    <source>
        <dbReference type="ARBA" id="ARBA00022833"/>
    </source>
</evidence>
<comment type="subcellular location">
    <subcellularLocation>
        <location evidence="7">Cytoplasm</location>
    </subcellularLocation>
    <subcellularLocation>
        <location evidence="7">Endosome</location>
    </subcellularLocation>
</comment>
<evidence type="ECO:0000256" key="6">
    <source>
        <dbReference type="ARBA" id="ARBA00022927"/>
    </source>
</evidence>
<gene>
    <name evidence="10" type="ORF">KGF56_003554</name>
</gene>
<dbReference type="GO" id="GO:0032266">
    <property type="term" value="F:phosphatidylinositol-3-phosphate binding"/>
    <property type="evidence" value="ECO:0007669"/>
    <property type="project" value="UniProtKB-UniRule"/>
</dbReference>
<dbReference type="SUPFAM" id="SSF46785">
    <property type="entry name" value="Winged helix' DNA-binding domain"/>
    <property type="match status" value="1"/>
</dbReference>
<dbReference type="AlphaFoldDB" id="A0AAI9SVE8"/>
<keyword evidence="5" id="KW-0862">Zinc</keyword>
<evidence type="ECO:0000256" key="4">
    <source>
        <dbReference type="ARBA" id="ARBA00022771"/>
    </source>
</evidence>
<dbReference type="InterPro" id="IPR031558">
    <property type="entry name" value="Vps36-NZF-N"/>
</dbReference>
<dbReference type="Pfam" id="PF16988">
    <property type="entry name" value="Vps36-NZF-N"/>
    <property type="match status" value="1"/>
</dbReference>
<feature type="compositionally biased region" description="Polar residues" evidence="8">
    <location>
        <begin position="174"/>
        <end position="192"/>
    </location>
</feature>
<dbReference type="PANTHER" id="PTHR13128">
    <property type="entry name" value="VACUOLAR PROTEIN-SORTING-ASSOCIATED PROTEIN 36"/>
    <property type="match status" value="1"/>
</dbReference>
<dbReference type="EMBL" id="JAHUZD010000123">
    <property type="protein sequence ID" value="KAI3403627.2"/>
    <property type="molecule type" value="Genomic_DNA"/>
</dbReference>
<dbReference type="Pfam" id="PF04157">
    <property type="entry name" value="EAP30"/>
    <property type="match status" value="1"/>
</dbReference>
<dbReference type="Proteomes" id="UP001202479">
    <property type="component" value="Unassembled WGS sequence"/>
</dbReference>
<dbReference type="GO" id="GO:0008270">
    <property type="term" value="F:zinc ion binding"/>
    <property type="evidence" value="ECO:0007669"/>
    <property type="project" value="UniProtKB-KW"/>
</dbReference>
<proteinExistence type="inferred from homology"/>
<dbReference type="GO" id="GO:0043130">
    <property type="term" value="F:ubiquitin binding"/>
    <property type="evidence" value="ECO:0007669"/>
    <property type="project" value="UniProtKB-UniRule"/>
</dbReference>
<dbReference type="SUPFAM" id="SSF50729">
    <property type="entry name" value="PH domain-like"/>
    <property type="match status" value="1"/>
</dbReference>
<accession>A0AAI9SVE8</accession>
<keyword evidence="11" id="KW-1185">Reference proteome</keyword>
<keyword evidence="7" id="KW-0963">Cytoplasm</keyword>
<organism evidence="10 11">
    <name type="scientific">Candida oxycetoniae</name>
    <dbReference type="NCBI Taxonomy" id="497107"/>
    <lineage>
        <taxon>Eukaryota</taxon>
        <taxon>Fungi</taxon>
        <taxon>Dikarya</taxon>
        <taxon>Ascomycota</taxon>
        <taxon>Saccharomycotina</taxon>
        <taxon>Pichiomycetes</taxon>
        <taxon>Debaryomycetaceae</taxon>
        <taxon>Candida/Lodderomyces clade</taxon>
        <taxon>Candida</taxon>
    </lineage>
</organism>
<dbReference type="GO" id="GO:0000814">
    <property type="term" value="C:ESCRT II complex"/>
    <property type="evidence" value="ECO:0007669"/>
    <property type="project" value="UniProtKB-UniRule"/>
</dbReference>
<evidence type="ECO:0000256" key="8">
    <source>
        <dbReference type="SAM" id="MobiDB-lite"/>
    </source>
</evidence>
<keyword evidence="6 7" id="KW-0653">Protein transport</keyword>
<dbReference type="InterPro" id="IPR036388">
    <property type="entry name" value="WH-like_DNA-bd_sf"/>
</dbReference>
<dbReference type="RefSeq" id="XP_049179374.1">
    <property type="nucleotide sequence ID" value="XM_049324898.1"/>
</dbReference>
<comment type="function">
    <text evidence="7">Component of the ESCRT-II complex (endosomal sorting complex required for transport II), which is required for multivesicular body (MVB) formation and sorting of endosomal cargo proteins into MVBs.</text>
</comment>
<evidence type="ECO:0000256" key="3">
    <source>
        <dbReference type="ARBA" id="ARBA00022723"/>
    </source>
</evidence>
<evidence type="ECO:0000259" key="9">
    <source>
        <dbReference type="PROSITE" id="PS51495"/>
    </source>
</evidence>